<evidence type="ECO:0000313" key="3">
    <source>
        <dbReference type="Proteomes" id="UP001217324"/>
    </source>
</evidence>
<dbReference type="AlphaFoldDB" id="A0AAX3N911"/>
<reference evidence="2" key="1">
    <citation type="submission" date="2023-02" db="EMBL/GenBank/DDBJ databases">
        <title>Comparative genomics and fermentation flavor characterization of five lactic acid bacteria reveal flavor biosynthesis metabolic pathways in fermented muskmelon puree.</title>
        <authorList>
            <person name="Yuan L."/>
            <person name="Li M."/>
            <person name="Xu X."/>
            <person name="Lao F."/>
            <person name="Wu J."/>
        </authorList>
    </citation>
    <scope>NUCLEOTIDE SEQUENCE</scope>
    <source>
        <strain evidence="2">Pa-2</strain>
    </source>
</reference>
<dbReference type="EMBL" id="CP118627">
    <property type="protein sequence ID" value="WEA13163.1"/>
    <property type="molecule type" value="Genomic_DNA"/>
</dbReference>
<dbReference type="InterPro" id="IPR049237">
    <property type="entry name" value="DUF2264_C"/>
</dbReference>
<protein>
    <recommendedName>
        <fullName evidence="1">DUF2264 domain-containing protein</fullName>
    </recommendedName>
</protein>
<dbReference type="Pfam" id="PF20938">
    <property type="entry name" value="DUF2264_C"/>
    <property type="match status" value="1"/>
</dbReference>
<evidence type="ECO:0000313" key="2">
    <source>
        <dbReference type="EMBL" id="WEA13163.1"/>
    </source>
</evidence>
<feature type="domain" description="DUF2264" evidence="1">
    <location>
        <begin position="3"/>
        <end position="126"/>
    </location>
</feature>
<gene>
    <name evidence="2" type="ORF">PWF74_06365</name>
</gene>
<accession>A0AAX3N911</accession>
<organism evidence="2 3">
    <name type="scientific">Lactococcus garvieae</name>
    <dbReference type="NCBI Taxonomy" id="1363"/>
    <lineage>
        <taxon>Bacteria</taxon>
        <taxon>Bacillati</taxon>
        <taxon>Bacillota</taxon>
        <taxon>Bacilli</taxon>
        <taxon>Lactobacillales</taxon>
        <taxon>Streptococcaceae</taxon>
        <taxon>Lactococcus</taxon>
    </lineage>
</organism>
<proteinExistence type="predicted"/>
<dbReference type="Proteomes" id="UP001217324">
    <property type="component" value="Chromosome"/>
</dbReference>
<evidence type="ECO:0000259" key="1">
    <source>
        <dbReference type="Pfam" id="PF20938"/>
    </source>
</evidence>
<name>A0AAX3N911_9LACT</name>
<sequence length="132" mass="14791">MHYWSPMPGVHIKSTIIPLGQAHLRIHDIQTEKVLFVAEGGFSTTIEDSSTFSDHKFAQIETPLGRSSIRALKGYDDADIVRPEVNTNVLYPRSIFPCLQGKIEPGQHRLISLITGAMTAEQDSKWRTTSEK</sequence>